<evidence type="ECO:0008006" key="4">
    <source>
        <dbReference type="Google" id="ProtNLM"/>
    </source>
</evidence>
<comment type="caution">
    <text evidence="2">The sequence shown here is derived from an EMBL/GenBank/DDBJ whole genome shotgun (WGS) entry which is preliminary data.</text>
</comment>
<gene>
    <name evidence="2" type="ORF">V2S66_26325</name>
</gene>
<organism evidence="2 3">
    <name type="scientific">Actinacidiphila polyblastidii</name>
    <dbReference type="NCBI Taxonomy" id="3110430"/>
    <lineage>
        <taxon>Bacteria</taxon>
        <taxon>Bacillati</taxon>
        <taxon>Actinomycetota</taxon>
        <taxon>Actinomycetes</taxon>
        <taxon>Kitasatosporales</taxon>
        <taxon>Streptomycetaceae</taxon>
        <taxon>Actinacidiphila</taxon>
    </lineage>
</organism>
<accession>A0ABU7PJQ6</accession>
<feature type="signal peptide" evidence="1">
    <location>
        <begin position="1"/>
        <end position="30"/>
    </location>
</feature>
<feature type="chain" id="PRO_5045765895" description="Lipoprotein" evidence="1">
    <location>
        <begin position="31"/>
        <end position="163"/>
    </location>
</feature>
<sequence length="163" mass="17443">MSIRRAAATIGALSLGLVALTACDKPTAQATVTVGTRTVTAEAGDKCYAHGKKLPQEIFVQCLQAKPTHHITVGVGDKVRIGVDPAIGKKGWLVVRDTSLVTQELLKDETYWTVDGDQLFTQQDPQTGQSSILKSVTLNVVESGDTSGAESYRVIQFTLTRGK</sequence>
<dbReference type="EMBL" id="JAZEWV010000029">
    <property type="protein sequence ID" value="MEE4545472.1"/>
    <property type="molecule type" value="Genomic_DNA"/>
</dbReference>
<proteinExistence type="predicted"/>
<evidence type="ECO:0000256" key="1">
    <source>
        <dbReference type="SAM" id="SignalP"/>
    </source>
</evidence>
<protein>
    <recommendedName>
        <fullName evidence="4">Lipoprotein</fullName>
    </recommendedName>
</protein>
<name>A0ABU7PJQ6_9ACTN</name>
<keyword evidence="3" id="KW-1185">Reference proteome</keyword>
<keyword evidence="1" id="KW-0732">Signal</keyword>
<dbReference type="PROSITE" id="PS51257">
    <property type="entry name" value="PROKAR_LIPOPROTEIN"/>
    <property type="match status" value="1"/>
</dbReference>
<dbReference type="RefSeq" id="WP_330799134.1">
    <property type="nucleotide sequence ID" value="NZ_JAZEWV010000029.1"/>
</dbReference>
<dbReference type="Proteomes" id="UP001344658">
    <property type="component" value="Unassembled WGS sequence"/>
</dbReference>
<evidence type="ECO:0000313" key="3">
    <source>
        <dbReference type="Proteomes" id="UP001344658"/>
    </source>
</evidence>
<reference evidence="2 3" key="1">
    <citation type="submission" date="2023-12" db="EMBL/GenBank/DDBJ databases">
        <title>Streptomyces sp. V4-01.</title>
        <authorList>
            <person name="Somphong A."/>
            <person name="Phongsopitanun W."/>
        </authorList>
    </citation>
    <scope>NUCLEOTIDE SEQUENCE [LARGE SCALE GENOMIC DNA]</scope>
    <source>
        <strain evidence="2 3">V4-01</strain>
    </source>
</reference>
<evidence type="ECO:0000313" key="2">
    <source>
        <dbReference type="EMBL" id="MEE4545472.1"/>
    </source>
</evidence>